<feature type="compositionally biased region" description="Polar residues" evidence="1">
    <location>
        <begin position="62"/>
        <end position="73"/>
    </location>
</feature>
<gene>
    <name evidence="2" type="ORF">GWI33_010771</name>
</gene>
<reference evidence="2" key="1">
    <citation type="submission" date="2020-08" db="EMBL/GenBank/DDBJ databases">
        <title>Genome sequencing and assembly of the red palm weevil Rhynchophorus ferrugineus.</title>
        <authorList>
            <person name="Dias G.B."/>
            <person name="Bergman C.M."/>
            <person name="Manee M."/>
        </authorList>
    </citation>
    <scope>NUCLEOTIDE SEQUENCE</scope>
    <source>
        <strain evidence="2">AA-2017</strain>
        <tissue evidence="2">Whole larva</tissue>
    </source>
</reference>
<feature type="region of interest" description="Disordered" evidence="1">
    <location>
        <begin position="98"/>
        <end position="174"/>
    </location>
</feature>
<sequence length="174" mass="19005">MTEQIFVKSGRKLILTPQMKYKKNTGRAQEEANLYAAKKAAGMSPYSDTPSFMSSRAPPQDSIGSSYDASNSGYEYKRNTGKAQEEANLYAAKKAAGMSPYSDTPSYMSSRAPLQDSIGSTYKRNMGKTMQKKPDLKSPGMSAREDTPTFQAPPLDSIGSSYDANSSGYDSFYD</sequence>
<keyword evidence="3" id="KW-1185">Reference proteome</keyword>
<evidence type="ECO:0000313" key="2">
    <source>
        <dbReference type="EMBL" id="KAF7285371.1"/>
    </source>
</evidence>
<evidence type="ECO:0000256" key="1">
    <source>
        <dbReference type="SAM" id="MobiDB-lite"/>
    </source>
</evidence>
<comment type="caution">
    <text evidence="2">The sequence shown here is derived from an EMBL/GenBank/DDBJ whole genome shotgun (WGS) entry which is preliminary data.</text>
</comment>
<feature type="compositionally biased region" description="Polar residues" evidence="1">
    <location>
        <begin position="158"/>
        <end position="174"/>
    </location>
</feature>
<organism evidence="2 3">
    <name type="scientific">Rhynchophorus ferrugineus</name>
    <name type="common">Red palm weevil</name>
    <name type="synonym">Curculio ferrugineus</name>
    <dbReference type="NCBI Taxonomy" id="354439"/>
    <lineage>
        <taxon>Eukaryota</taxon>
        <taxon>Metazoa</taxon>
        <taxon>Ecdysozoa</taxon>
        <taxon>Arthropoda</taxon>
        <taxon>Hexapoda</taxon>
        <taxon>Insecta</taxon>
        <taxon>Pterygota</taxon>
        <taxon>Neoptera</taxon>
        <taxon>Endopterygota</taxon>
        <taxon>Coleoptera</taxon>
        <taxon>Polyphaga</taxon>
        <taxon>Cucujiformia</taxon>
        <taxon>Curculionidae</taxon>
        <taxon>Dryophthorinae</taxon>
        <taxon>Rhynchophorus</taxon>
    </lineage>
</organism>
<proteinExistence type="predicted"/>
<evidence type="ECO:0000313" key="3">
    <source>
        <dbReference type="Proteomes" id="UP000625711"/>
    </source>
</evidence>
<dbReference type="AlphaFoldDB" id="A0A834MJC9"/>
<dbReference type="Proteomes" id="UP000625711">
    <property type="component" value="Unassembled WGS sequence"/>
</dbReference>
<protein>
    <submittedName>
        <fullName evidence="2">Uncharacterized protein</fullName>
    </submittedName>
</protein>
<dbReference type="OrthoDB" id="7025538at2759"/>
<name>A0A834MJC9_RHYFE</name>
<dbReference type="EMBL" id="JAACXV010000056">
    <property type="protein sequence ID" value="KAF7285371.1"/>
    <property type="molecule type" value="Genomic_DNA"/>
</dbReference>
<accession>A0A834MJC9</accession>
<feature type="region of interest" description="Disordered" evidence="1">
    <location>
        <begin position="40"/>
        <end position="80"/>
    </location>
</feature>